<dbReference type="AlphaFoldDB" id="A0A1Y4JPM7"/>
<sequence>MCKKMKKVIIHIIRLFSLTFLMLTASCEHETLLVENPEGETVAEEKVQIEIFTRVNSYRLPATRGLEDEETVGKTPWVFVFKGAGGNARLIEVVQAFEMIKKRYVLLTKQADDSKYQLLILANPQVEFYYGDAVNGYEFNMEKLLGKMKPGVVTLSEVCENLLTEPLITPALAVMPFNYSGATIPMSYLLEVDRVDNTTQIGNADGSPLLLVRSIAKMTVTNKAVNFELKGITAVVNVPRQGQLHNWGNSIMDNTSNLTEYRADAGYSAPLITPETVNDWQHTENSPVYLYESGMQNNTYLILQGTYEGKDYYYKMALIGSGKHMLDILRNHAYAFTINTVNGPGYDTVADAKASKASNVDIDYSILIDDSNTYEVVANNDYYLGVSNSVFIAYTDENKDHEAFEFITDCKTDFPEAKTIRDNENMLAGGVFGLRKPIDGLIPIVNQETTDPRKTAVEVYVSNWLKWYEDTQYYQGVRRDNAYITLKLGNLVKSVHIRQRDALPAGGMTLKYMPTGNTDVAVHEMNYYCLSAFVEKGSDNPPAWIKLRPSTGAVRDDTESITVDDGKIHIEILPNVASAPRTGIIYLVTIRDPDGSVGSHVTQRIKVSVTQLGKSIS</sequence>
<organism evidence="2 3">
    <name type="scientific">Bacteroides clarus</name>
    <dbReference type="NCBI Taxonomy" id="626929"/>
    <lineage>
        <taxon>Bacteria</taxon>
        <taxon>Pseudomonadati</taxon>
        <taxon>Bacteroidota</taxon>
        <taxon>Bacteroidia</taxon>
        <taxon>Bacteroidales</taxon>
        <taxon>Bacteroidaceae</taxon>
        <taxon>Bacteroides</taxon>
    </lineage>
</organism>
<evidence type="ECO:0000313" key="2">
    <source>
        <dbReference type="EMBL" id="OUP34465.1"/>
    </source>
</evidence>
<proteinExistence type="predicted"/>
<evidence type="ECO:0000256" key="1">
    <source>
        <dbReference type="SAM" id="SignalP"/>
    </source>
</evidence>
<reference evidence="3" key="1">
    <citation type="submission" date="2017-04" db="EMBL/GenBank/DDBJ databases">
        <title>Function of individual gut microbiota members based on whole genome sequencing of pure cultures obtained from chicken caecum.</title>
        <authorList>
            <person name="Medvecky M."/>
            <person name="Cejkova D."/>
            <person name="Polansky O."/>
            <person name="Karasova D."/>
            <person name="Kubasova T."/>
            <person name="Cizek A."/>
            <person name="Rychlik I."/>
        </authorList>
    </citation>
    <scope>NUCLEOTIDE SEQUENCE [LARGE SCALE GENOMIC DNA]</scope>
    <source>
        <strain evidence="3">An189</strain>
    </source>
</reference>
<dbReference type="PROSITE" id="PS51257">
    <property type="entry name" value="PROKAR_LIPOPROTEIN"/>
    <property type="match status" value="1"/>
</dbReference>
<dbReference type="EMBL" id="NFKE01000005">
    <property type="protein sequence ID" value="OUP34465.1"/>
    <property type="molecule type" value="Genomic_DNA"/>
</dbReference>
<accession>A0A1Y4JPM7</accession>
<evidence type="ECO:0000313" key="3">
    <source>
        <dbReference type="Proteomes" id="UP000196587"/>
    </source>
</evidence>
<gene>
    <name evidence="2" type="ORF">B5F24_08425</name>
</gene>
<feature type="signal peptide" evidence="1">
    <location>
        <begin position="1"/>
        <end position="25"/>
    </location>
</feature>
<name>A0A1Y4JPM7_9BACE</name>
<feature type="chain" id="PRO_5012486484" evidence="1">
    <location>
        <begin position="26"/>
        <end position="617"/>
    </location>
</feature>
<comment type="caution">
    <text evidence="2">The sequence shown here is derived from an EMBL/GenBank/DDBJ whole genome shotgun (WGS) entry which is preliminary data.</text>
</comment>
<keyword evidence="1" id="KW-0732">Signal</keyword>
<dbReference type="Proteomes" id="UP000196587">
    <property type="component" value="Unassembled WGS sequence"/>
</dbReference>
<protein>
    <submittedName>
        <fullName evidence="2">DUF4906 domain-containing protein</fullName>
    </submittedName>
</protein>